<dbReference type="KEGG" id="mlv:CVS47_03191"/>
<proteinExistence type="predicted"/>
<protein>
    <recommendedName>
        <fullName evidence="3">MmcQ/YjbR family DNA-binding protein</fullName>
    </recommendedName>
</protein>
<gene>
    <name evidence="1" type="ORF">CVS47_03191</name>
</gene>
<accession>A0A3S9WEN7</accession>
<dbReference type="Proteomes" id="UP000276888">
    <property type="component" value="Chromosome"/>
</dbReference>
<dbReference type="RefSeq" id="WP_241240197.1">
    <property type="nucleotide sequence ID" value="NZ_CP031423.1"/>
</dbReference>
<evidence type="ECO:0008006" key="3">
    <source>
        <dbReference type="Google" id="ProtNLM"/>
    </source>
</evidence>
<dbReference type="EMBL" id="CP031423">
    <property type="protein sequence ID" value="AZS38533.1"/>
    <property type="molecule type" value="Genomic_DNA"/>
</dbReference>
<organism evidence="1 2">
    <name type="scientific">Microbacterium lemovicicum</name>
    <dbReference type="NCBI Taxonomy" id="1072463"/>
    <lineage>
        <taxon>Bacteria</taxon>
        <taxon>Bacillati</taxon>
        <taxon>Actinomycetota</taxon>
        <taxon>Actinomycetes</taxon>
        <taxon>Micrococcales</taxon>
        <taxon>Microbacteriaceae</taxon>
        <taxon>Microbacterium</taxon>
    </lineage>
</organism>
<dbReference type="AlphaFoldDB" id="A0A3S9WEN7"/>
<evidence type="ECO:0000313" key="1">
    <source>
        <dbReference type="EMBL" id="AZS38533.1"/>
    </source>
</evidence>
<evidence type="ECO:0000313" key="2">
    <source>
        <dbReference type="Proteomes" id="UP000276888"/>
    </source>
</evidence>
<reference evidence="1 2" key="1">
    <citation type="submission" date="2018-08" db="EMBL/GenBank/DDBJ databases">
        <title>Microbacterium lemovicicum sp. nov., a bacterium isolated from a natural uranium-rich soil.</title>
        <authorList>
            <person name="ORTET P."/>
        </authorList>
    </citation>
    <scope>NUCLEOTIDE SEQUENCE [LARGE SCALE GENOMIC DNA]</scope>
    <source>
        <strain evidence="1 2">Viu22</strain>
    </source>
</reference>
<sequence>MPHALDGVVPAVGGGHTDGMADFADIDAIARTLPDSEDGVEGHRGGRAWRAAKGMYAWERPASKTDLAQLAERGRAWPDGVVIGVRVDGAEGKAEVLAAYDDVTFDIPHFEGYPAVLVRLDDIDVDRLRELVVDSWMLRTTATHRKEWAAASGH</sequence>
<name>A0A3S9WEN7_9MICO</name>
<keyword evidence="2" id="KW-1185">Reference proteome</keyword>